<sequence>MRFFILIPLEHIRIWFNLSFNSIIALPSFRWPLCIHSSFKEGQRRCEEWERSARLITGGAPQPYISLRIMSPTLHKAS</sequence>
<gene>
    <name evidence="1" type="ORF">EZS28_024841</name>
</gene>
<accession>A0A5J4VB44</accession>
<evidence type="ECO:0000313" key="1">
    <source>
        <dbReference type="EMBL" id="KAA6379632.1"/>
    </source>
</evidence>
<reference evidence="1 2" key="1">
    <citation type="submission" date="2019-03" db="EMBL/GenBank/DDBJ databases">
        <title>Single cell metagenomics reveals metabolic interactions within the superorganism composed of flagellate Streblomastix strix and complex community of Bacteroidetes bacteria on its surface.</title>
        <authorList>
            <person name="Treitli S.C."/>
            <person name="Kolisko M."/>
            <person name="Husnik F."/>
            <person name="Keeling P."/>
            <person name="Hampl V."/>
        </authorList>
    </citation>
    <scope>NUCLEOTIDE SEQUENCE [LARGE SCALE GENOMIC DNA]</scope>
    <source>
        <strain evidence="1">ST1C</strain>
    </source>
</reference>
<evidence type="ECO:0000313" key="2">
    <source>
        <dbReference type="Proteomes" id="UP000324800"/>
    </source>
</evidence>
<organism evidence="1 2">
    <name type="scientific">Streblomastix strix</name>
    <dbReference type="NCBI Taxonomy" id="222440"/>
    <lineage>
        <taxon>Eukaryota</taxon>
        <taxon>Metamonada</taxon>
        <taxon>Preaxostyla</taxon>
        <taxon>Oxymonadida</taxon>
        <taxon>Streblomastigidae</taxon>
        <taxon>Streblomastix</taxon>
    </lineage>
</organism>
<dbReference type="Proteomes" id="UP000324800">
    <property type="component" value="Unassembled WGS sequence"/>
</dbReference>
<protein>
    <submittedName>
        <fullName evidence="1">Uncharacterized protein</fullName>
    </submittedName>
</protein>
<name>A0A5J4VB44_9EUKA</name>
<dbReference type="EMBL" id="SNRW01008369">
    <property type="protein sequence ID" value="KAA6379632.1"/>
    <property type="molecule type" value="Genomic_DNA"/>
</dbReference>
<dbReference type="AlphaFoldDB" id="A0A5J4VB44"/>
<proteinExistence type="predicted"/>
<comment type="caution">
    <text evidence="1">The sequence shown here is derived from an EMBL/GenBank/DDBJ whole genome shotgun (WGS) entry which is preliminary data.</text>
</comment>